<dbReference type="PROSITE" id="PS00941">
    <property type="entry name" value="CARBOXYLESTERASE_B_2"/>
    <property type="match status" value="1"/>
</dbReference>
<organism evidence="5 6">
    <name type="scientific">Marasmius oreades</name>
    <name type="common">fairy-ring Marasmius</name>
    <dbReference type="NCBI Taxonomy" id="181124"/>
    <lineage>
        <taxon>Eukaryota</taxon>
        <taxon>Fungi</taxon>
        <taxon>Dikarya</taxon>
        <taxon>Basidiomycota</taxon>
        <taxon>Agaricomycotina</taxon>
        <taxon>Agaricomycetes</taxon>
        <taxon>Agaricomycetidae</taxon>
        <taxon>Agaricales</taxon>
        <taxon>Marasmiineae</taxon>
        <taxon>Marasmiaceae</taxon>
        <taxon>Marasmius</taxon>
    </lineage>
</organism>
<dbReference type="InterPro" id="IPR002018">
    <property type="entry name" value="CarbesteraseB"/>
</dbReference>
<dbReference type="EC" id="3.1.1.-" evidence="3"/>
<dbReference type="Proteomes" id="UP001049176">
    <property type="component" value="Chromosome 10"/>
</dbReference>
<dbReference type="EMBL" id="CM032190">
    <property type="protein sequence ID" value="KAG7086361.1"/>
    <property type="molecule type" value="Genomic_DNA"/>
</dbReference>
<dbReference type="OrthoDB" id="408631at2759"/>
<evidence type="ECO:0000313" key="6">
    <source>
        <dbReference type="Proteomes" id="UP001049176"/>
    </source>
</evidence>
<evidence type="ECO:0000256" key="1">
    <source>
        <dbReference type="ARBA" id="ARBA00005964"/>
    </source>
</evidence>
<dbReference type="Pfam" id="PF00135">
    <property type="entry name" value="COesterase"/>
    <property type="match status" value="1"/>
</dbReference>
<keyword evidence="6" id="KW-1185">Reference proteome</keyword>
<evidence type="ECO:0000313" key="5">
    <source>
        <dbReference type="EMBL" id="KAG7086361.1"/>
    </source>
</evidence>
<dbReference type="PROSITE" id="PS00122">
    <property type="entry name" value="CARBOXYLESTERASE_B_1"/>
    <property type="match status" value="1"/>
</dbReference>
<dbReference type="RefSeq" id="XP_043002832.1">
    <property type="nucleotide sequence ID" value="XM_043159233.1"/>
</dbReference>
<proteinExistence type="inferred from homology"/>
<comment type="caution">
    <text evidence="5">The sequence shown here is derived from an EMBL/GenBank/DDBJ whole genome shotgun (WGS) entry which is preliminary data.</text>
</comment>
<evidence type="ECO:0000256" key="3">
    <source>
        <dbReference type="RuleBase" id="RU361235"/>
    </source>
</evidence>
<sequence length="543" mass="58001">MFRSLPAVAFFCSGVLAAQVQLGNTVLTGNNTLLLLEFFGGIPYAEPPIGNLRLREPVLKPTLNVSTFDATHFGPACLQSPANSASSEDCLTVNIYRPTDLVRGNKLLPVMVFIHGGGFLAGSSAQYDGYPLVLKSINRGTPVIYASLNYRLGPLGFPAGAEAERNNALNLGLKDQITALQWIKKNVAAFGGDPTKMTVFGQSAGAVSVGVLLLNSGIENYVRGAILESGGAGTTFTFSASRRQNSWDTFVDAIQGCSSTSANTFDCIRSASSSSLLQATDISLAEANEQFPWAPTLDGPNGLLPELPSQMYAKGRFSRIPFISGTDLDEATLFTSNTTSSSDMVRNGIISNCTTTSDGSGGTELDNAADVLLQLYPNDPTLGSPFNTGSDTFGLSSQYKRSSAITGDLMFHSVRRLWTQTAAQAGVKAYGYLFTGPKLELAPPALGVSHGTELFYVYGLVPLAGAPLNHIFLSDKIMDYWISFVSTLDPNDGKGAQRPVWPEYSSTNPVLLELNADNIDSILDNYRANGINFLSNNAVLFRH</sequence>
<comment type="similarity">
    <text evidence="1 3">Belongs to the type-B carboxylesterase/lipase family.</text>
</comment>
<reference evidence="5" key="1">
    <citation type="journal article" date="2021" name="Genome Biol. Evol.">
        <title>The assembled and annotated genome of the fairy-ring fungus Marasmius oreades.</title>
        <authorList>
            <person name="Hiltunen M."/>
            <person name="Ament-Velasquez S.L."/>
            <person name="Johannesson H."/>
        </authorList>
    </citation>
    <scope>NUCLEOTIDE SEQUENCE</scope>
    <source>
        <strain evidence="5">03SP1</strain>
    </source>
</reference>
<evidence type="ECO:0000256" key="2">
    <source>
        <dbReference type="ARBA" id="ARBA00022801"/>
    </source>
</evidence>
<dbReference type="InterPro" id="IPR050309">
    <property type="entry name" value="Type-B_Carboxylest/Lipase"/>
</dbReference>
<feature type="signal peptide" evidence="3">
    <location>
        <begin position="1"/>
        <end position="17"/>
    </location>
</feature>
<dbReference type="Gene3D" id="3.40.50.1820">
    <property type="entry name" value="alpha/beta hydrolase"/>
    <property type="match status" value="1"/>
</dbReference>
<dbReference type="PANTHER" id="PTHR11559">
    <property type="entry name" value="CARBOXYLESTERASE"/>
    <property type="match status" value="1"/>
</dbReference>
<feature type="domain" description="Carboxylesterase type B" evidence="4">
    <location>
        <begin position="31"/>
        <end position="529"/>
    </location>
</feature>
<gene>
    <name evidence="5" type="ORF">E1B28_002321</name>
</gene>
<dbReference type="KEGG" id="more:E1B28_002321"/>
<keyword evidence="2 3" id="KW-0378">Hydrolase</keyword>
<dbReference type="InterPro" id="IPR019819">
    <property type="entry name" value="Carboxylesterase_B_CS"/>
</dbReference>
<protein>
    <recommendedName>
        <fullName evidence="3">Carboxylic ester hydrolase</fullName>
        <ecNumber evidence="3">3.1.1.-</ecNumber>
    </recommendedName>
</protein>
<dbReference type="GeneID" id="66071397"/>
<accession>A0A9P7RNE5</accession>
<dbReference type="GO" id="GO:0016787">
    <property type="term" value="F:hydrolase activity"/>
    <property type="evidence" value="ECO:0007669"/>
    <property type="project" value="UniProtKB-KW"/>
</dbReference>
<dbReference type="SUPFAM" id="SSF53474">
    <property type="entry name" value="alpha/beta-Hydrolases"/>
    <property type="match status" value="1"/>
</dbReference>
<dbReference type="InterPro" id="IPR019826">
    <property type="entry name" value="Carboxylesterase_B_AS"/>
</dbReference>
<dbReference type="InterPro" id="IPR029058">
    <property type="entry name" value="AB_hydrolase_fold"/>
</dbReference>
<name>A0A9P7RNE5_9AGAR</name>
<feature type="chain" id="PRO_5040534842" description="Carboxylic ester hydrolase" evidence="3">
    <location>
        <begin position="18"/>
        <end position="543"/>
    </location>
</feature>
<evidence type="ECO:0000259" key="4">
    <source>
        <dbReference type="Pfam" id="PF00135"/>
    </source>
</evidence>
<dbReference type="AlphaFoldDB" id="A0A9P7RNE5"/>
<keyword evidence="3" id="KW-0732">Signal</keyword>